<evidence type="ECO:0000313" key="2">
    <source>
        <dbReference type="EMBL" id="GAG02042.1"/>
    </source>
</evidence>
<feature type="non-terminal residue" evidence="2">
    <location>
        <position position="1"/>
    </location>
</feature>
<protein>
    <recommendedName>
        <fullName evidence="1">MOFRL domain-containing protein</fullName>
    </recommendedName>
</protein>
<dbReference type="SUPFAM" id="SSF82544">
    <property type="entry name" value="GckA/TtuD-like"/>
    <property type="match status" value="1"/>
</dbReference>
<reference evidence="2" key="1">
    <citation type="journal article" date="2014" name="Front. Microbiol.">
        <title>High frequency of phylogenetically diverse reductive dehalogenase-homologous genes in deep subseafloor sedimentary metagenomes.</title>
        <authorList>
            <person name="Kawai M."/>
            <person name="Futagami T."/>
            <person name="Toyoda A."/>
            <person name="Takaki Y."/>
            <person name="Nishi S."/>
            <person name="Hori S."/>
            <person name="Arai W."/>
            <person name="Tsubouchi T."/>
            <person name="Morono Y."/>
            <person name="Uchiyama I."/>
            <person name="Ito T."/>
            <person name="Fujiyama A."/>
            <person name="Inagaki F."/>
            <person name="Takami H."/>
        </authorList>
    </citation>
    <scope>NUCLEOTIDE SEQUENCE</scope>
    <source>
        <strain evidence="2">Expedition CK06-06</strain>
    </source>
</reference>
<dbReference type="GO" id="GO:0008887">
    <property type="term" value="F:glycerate kinase activity"/>
    <property type="evidence" value="ECO:0007669"/>
    <property type="project" value="InterPro"/>
</dbReference>
<dbReference type="InterPro" id="IPR007835">
    <property type="entry name" value="MOFRL"/>
</dbReference>
<organism evidence="2">
    <name type="scientific">marine sediment metagenome</name>
    <dbReference type="NCBI Taxonomy" id="412755"/>
    <lineage>
        <taxon>unclassified sequences</taxon>
        <taxon>metagenomes</taxon>
        <taxon>ecological metagenomes</taxon>
    </lineage>
</organism>
<sequence length="120" mass="12894">LCILSGGEPVVDLSPQPGKGGRNQQFVLAALAELFSEGMHGITILSGGTDGEDGPTDAAGAVADRTLVKHAQREKMNPREFLTRHDAYRFFESLGGLLRTGPTHTNVMDVRVALVEQLHE</sequence>
<dbReference type="InterPro" id="IPR039760">
    <property type="entry name" value="MOFRL_protein"/>
</dbReference>
<name>X0US39_9ZZZZ</name>
<dbReference type="EMBL" id="BARS01021300">
    <property type="protein sequence ID" value="GAG02042.1"/>
    <property type="molecule type" value="Genomic_DNA"/>
</dbReference>
<proteinExistence type="predicted"/>
<dbReference type="Pfam" id="PF05161">
    <property type="entry name" value="MOFRL"/>
    <property type="match status" value="1"/>
</dbReference>
<dbReference type="InterPro" id="IPR037035">
    <property type="entry name" value="GK-like_C_sf"/>
</dbReference>
<evidence type="ECO:0000259" key="1">
    <source>
        <dbReference type="Pfam" id="PF05161"/>
    </source>
</evidence>
<dbReference type="AlphaFoldDB" id="X0US39"/>
<dbReference type="Gene3D" id="3.40.1480.10">
    <property type="entry name" value="MOFRL domain"/>
    <property type="match status" value="1"/>
</dbReference>
<dbReference type="PANTHER" id="PTHR12227:SF0">
    <property type="entry name" value="GLYCERATE KINASE"/>
    <property type="match status" value="1"/>
</dbReference>
<dbReference type="PANTHER" id="PTHR12227">
    <property type="entry name" value="GLYCERATE KINASE"/>
    <property type="match status" value="1"/>
</dbReference>
<dbReference type="GO" id="GO:0005737">
    <property type="term" value="C:cytoplasm"/>
    <property type="evidence" value="ECO:0007669"/>
    <property type="project" value="TreeGrafter"/>
</dbReference>
<gene>
    <name evidence="2" type="ORF">S01H1_34233</name>
</gene>
<accession>X0US39</accession>
<comment type="caution">
    <text evidence="2">The sequence shown here is derived from an EMBL/GenBank/DDBJ whole genome shotgun (WGS) entry which is preliminary data.</text>
</comment>
<feature type="domain" description="MOFRL" evidence="1">
    <location>
        <begin position="1"/>
        <end position="109"/>
    </location>
</feature>